<keyword evidence="2 5" id="KW-0812">Transmembrane</keyword>
<accession>A0A918KMZ0</accession>
<evidence type="ECO:0000256" key="3">
    <source>
        <dbReference type="ARBA" id="ARBA00022989"/>
    </source>
</evidence>
<dbReference type="Pfam" id="PF04191">
    <property type="entry name" value="PEMT"/>
    <property type="match status" value="1"/>
</dbReference>
<evidence type="ECO:0000256" key="2">
    <source>
        <dbReference type="ARBA" id="ARBA00022692"/>
    </source>
</evidence>
<keyword evidence="7" id="KW-1185">Reference proteome</keyword>
<keyword evidence="3 5" id="KW-1133">Transmembrane helix</keyword>
<comment type="subcellular location">
    <subcellularLocation>
        <location evidence="1">Endomembrane system</location>
        <topology evidence="1">Multi-pass membrane protein</topology>
    </subcellularLocation>
</comment>
<evidence type="ECO:0000313" key="7">
    <source>
        <dbReference type="Proteomes" id="UP000626148"/>
    </source>
</evidence>
<dbReference type="GO" id="GO:0012505">
    <property type="term" value="C:endomembrane system"/>
    <property type="evidence" value="ECO:0007669"/>
    <property type="project" value="UniProtKB-SubCell"/>
</dbReference>
<name>A0A918KMZ0_9GAMM</name>
<comment type="caution">
    <text evidence="6">The sequence shown here is derived from an EMBL/GenBank/DDBJ whole genome shotgun (WGS) entry which is preliminary data.</text>
</comment>
<organism evidence="6 7">
    <name type="scientific">Saccharospirillum salsuginis</name>
    <dbReference type="NCBI Taxonomy" id="418750"/>
    <lineage>
        <taxon>Bacteria</taxon>
        <taxon>Pseudomonadati</taxon>
        <taxon>Pseudomonadota</taxon>
        <taxon>Gammaproteobacteria</taxon>
        <taxon>Oceanospirillales</taxon>
        <taxon>Saccharospirillaceae</taxon>
        <taxon>Saccharospirillum</taxon>
    </lineage>
</organism>
<dbReference type="Proteomes" id="UP000626148">
    <property type="component" value="Unassembled WGS sequence"/>
</dbReference>
<dbReference type="InterPro" id="IPR007318">
    <property type="entry name" value="Phopholipid_MeTrfase"/>
</dbReference>
<feature type="transmembrane region" description="Helical" evidence="5">
    <location>
        <begin position="139"/>
        <end position="171"/>
    </location>
</feature>
<feature type="transmembrane region" description="Helical" evidence="5">
    <location>
        <begin position="83"/>
        <end position="106"/>
    </location>
</feature>
<dbReference type="EMBL" id="BMXR01000012">
    <property type="protein sequence ID" value="GGX68500.1"/>
    <property type="molecule type" value="Genomic_DNA"/>
</dbReference>
<evidence type="ECO:0000256" key="5">
    <source>
        <dbReference type="SAM" id="Phobius"/>
    </source>
</evidence>
<evidence type="ECO:0000256" key="4">
    <source>
        <dbReference type="ARBA" id="ARBA00023136"/>
    </source>
</evidence>
<reference evidence="6" key="1">
    <citation type="journal article" date="2014" name="Int. J. Syst. Evol. Microbiol.">
        <title>Complete genome sequence of Corynebacterium casei LMG S-19264T (=DSM 44701T), isolated from a smear-ripened cheese.</title>
        <authorList>
            <consortium name="US DOE Joint Genome Institute (JGI-PGF)"/>
            <person name="Walter F."/>
            <person name="Albersmeier A."/>
            <person name="Kalinowski J."/>
            <person name="Ruckert C."/>
        </authorList>
    </citation>
    <scope>NUCLEOTIDE SEQUENCE</scope>
    <source>
        <strain evidence="6">KCTC 22169</strain>
    </source>
</reference>
<keyword evidence="4 5" id="KW-0472">Membrane</keyword>
<dbReference type="Gene3D" id="1.20.120.1630">
    <property type="match status" value="1"/>
</dbReference>
<evidence type="ECO:0008006" key="8">
    <source>
        <dbReference type="Google" id="ProtNLM"/>
    </source>
</evidence>
<reference evidence="6" key="2">
    <citation type="submission" date="2020-09" db="EMBL/GenBank/DDBJ databases">
        <authorList>
            <person name="Sun Q."/>
            <person name="Kim S."/>
        </authorList>
    </citation>
    <scope>NUCLEOTIDE SEQUENCE</scope>
    <source>
        <strain evidence="6">KCTC 22169</strain>
    </source>
</reference>
<protein>
    <recommendedName>
        <fullName evidence="8">Protein-S-isoprenylcysteine O-methyltransferase Ste14</fullName>
    </recommendedName>
</protein>
<sequence length="200" mass="22490">MPIELFTRHFLGLFFLMIGLLYGCRSLGLSQRCGYSHIHYGEPGSATWWHRQSFNLFRAAILGVCLARIPFPIDGWLGMIEPLYQPGILLIGVALQLIAFALISYVQGYLNADWRSGIDQDHPPSLITDGPYGRSRNPIFLAILIGQFGFFLALPSLFSLVCLVVGAGVILRQARAEESALNRLHGSAYEEYRHRVPRWL</sequence>
<evidence type="ECO:0000256" key="1">
    <source>
        <dbReference type="ARBA" id="ARBA00004127"/>
    </source>
</evidence>
<proteinExistence type="predicted"/>
<evidence type="ECO:0000313" key="6">
    <source>
        <dbReference type="EMBL" id="GGX68500.1"/>
    </source>
</evidence>
<dbReference type="AlphaFoldDB" id="A0A918KMZ0"/>
<gene>
    <name evidence="6" type="ORF">GCM10007392_40090</name>
</gene>